<feature type="compositionally biased region" description="Low complexity" evidence="3">
    <location>
        <begin position="85"/>
        <end position="96"/>
    </location>
</feature>
<feature type="region of interest" description="Disordered" evidence="3">
    <location>
        <begin position="524"/>
        <end position="577"/>
    </location>
</feature>
<sequence>MIMDVLSGFARVQGDKHSGAPLTMRDVHLFSLVENPSTGARQLTISFLASSGRFEMTDCSGRLVMSGRVRLLDEDDDKVAAPASRQGQGLQARQGAEPGRTLTGAALYDELRASGMSYSPRLQTLQRFSLGPHEWVAETPPHLPAQLTSSLQLMQLASLTDDNTVTFPAVIGRLDVLSGRGDGRLRFDRDTGFVESAWLRLEAVEMRPLTAGDGLTADVARGKKRHLHGSAKHWQSPESLQVKVTSVQTEEAETRPGLSAQLCGLSGEVFAEGFAGQRVMAVGLRGADERVRVDASLAWPVPHGWTDKQAAAAPLPYCKAEYALRVMARALAGESALVHDAASPLGQAAVRVALGLGCTPVFVTVRSAEERQRVLGLFPELPPQDVLMLWSFEWQLRARRRSAGVDVAIGTVSGEAFKASLRCMAFWGRYVHCASQKHPRTATMGMSKFLESLSLIGVSEDYLLLAGPETRLLLAEAVLEGVHNGTVQPIVGDGGEAAFLSTESACPSVCAMSMESVYDSGYTSPSDSVADLKSPSNSVVDLKSPSASTTDLKSPSASTTDLRPSYVSQSEEEADKRVPADVGARLLSYLPAALSSASAGADGVRLRRVPSRYGAPSSGAPTEVPAEPREVFPLLAFPPLGLPLDQRGAASLRELASRLMMPVFVVEVPGRTAGGVAGQARAVLDTLRAGGPGRGRGPYNLLGWGPSAPLALEVAHQLDAPACTFLLDGDVRTVQSWASAVAASPGGKLGALEPLRPMLRDLGALVVGPGQRHGVATSGHTDATPTAMKGGRTVVLRGSSKEASSLEGQENVEVHTVQSARLDSDEVAAQINGGAAWSRMLPEAALRQLRDSAL</sequence>
<dbReference type="PANTHER" id="PTHR48106:SF18">
    <property type="entry name" value="QUINONE OXIDOREDUCTASE PIG3"/>
    <property type="match status" value="1"/>
</dbReference>
<dbReference type="Gene3D" id="3.10.129.110">
    <property type="entry name" value="Polyketide synthase dehydratase"/>
    <property type="match status" value="1"/>
</dbReference>
<dbReference type="EMBL" id="JAPTSV010000004">
    <property type="protein sequence ID" value="KAJ1528632.1"/>
    <property type="molecule type" value="Genomic_DNA"/>
</dbReference>
<dbReference type="Proteomes" id="UP001075354">
    <property type="component" value="Chromosome 4"/>
</dbReference>
<dbReference type="CDD" id="cd05195">
    <property type="entry name" value="enoyl_red"/>
    <property type="match status" value="1"/>
</dbReference>
<evidence type="ECO:0000256" key="2">
    <source>
        <dbReference type="ARBA" id="ARBA00023002"/>
    </source>
</evidence>
<dbReference type="InterPro" id="IPR036291">
    <property type="entry name" value="NAD(P)-bd_dom_sf"/>
</dbReference>
<evidence type="ECO:0000259" key="4">
    <source>
        <dbReference type="SMART" id="SM00829"/>
    </source>
</evidence>
<reference evidence="5" key="1">
    <citation type="submission" date="2022-12" db="EMBL/GenBank/DDBJ databases">
        <title>Chromosome-level genome assembly of the bean flower thrips Megalurothrips usitatus.</title>
        <authorList>
            <person name="Ma L."/>
            <person name="Liu Q."/>
            <person name="Li H."/>
            <person name="Cai W."/>
        </authorList>
    </citation>
    <scope>NUCLEOTIDE SEQUENCE</scope>
    <source>
        <strain evidence="5">Cailab_2022a</strain>
    </source>
</reference>
<accession>A0AAV7XQR0</accession>
<dbReference type="AlphaFoldDB" id="A0AAV7XQR0"/>
<name>A0AAV7XQR0_9NEOP</name>
<dbReference type="Gene3D" id="3.90.180.10">
    <property type="entry name" value="Medium-chain alcohol dehydrogenases, catalytic domain"/>
    <property type="match status" value="1"/>
</dbReference>
<keyword evidence="6" id="KW-1185">Reference proteome</keyword>
<dbReference type="InterPro" id="IPR029058">
    <property type="entry name" value="AB_hydrolase_fold"/>
</dbReference>
<dbReference type="InterPro" id="IPR020843">
    <property type="entry name" value="ER"/>
</dbReference>
<dbReference type="SUPFAM" id="SSF53474">
    <property type="entry name" value="alpha/beta-Hydrolases"/>
    <property type="match status" value="1"/>
</dbReference>
<feature type="region of interest" description="Disordered" evidence="3">
    <location>
        <begin position="78"/>
        <end position="98"/>
    </location>
</feature>
<dbReference type="SUPFAM" id="SSF50129">
    <property type="entry name" value="GroES-like"/>
    <property type="match status" value="1"/>
</dbReference>
<dbReference type="Gene3D" id="3.40.50.1820">
    <property type="entry name" value="alpha/beta hydrolase"/>
    <property type="match status" value="1"/>
</dbReference>
<comment type="caution">
    <text evidence="5">The sequence shown here is derived from an EMBL/GenBank/DDBJ whole genome shotgun (WGS) entry which is preliminary data.</text>
</comment>
<dbReference type="SUPFAM" id="SSF51735">
    <property type="entry name" value="NAD(P)-binding Rossmann-fold domains"/>
    <property type="match status" value="1"/>
</dbReference>
<evidence type="ECO:0000256" key="1">
    <source>
        <dbReference type="ARBA" id="ARBA00022857"/>
    </source>
</evidence>
<dbReference type="GO" id="GO:0016651">
    <property type="term" value="F:oxidoreductase activity, acting on NAD(P)H"/>
    <property type="evidence" value="ECO:0007669"/>
    <property type="project" value="TreeGrafter"/>
</dbReference>
<organism evidence="5 6">
    <name type="scientific">Megalurothrips usitatus</name>
    <name type="common">bean blossom thrips</name>
    <dbReference type="NCBI Taxonomy" id="439358"/>
    <lineage>
        <taxon>Eukaryota</taxon>
        <taxon>Metazoa</taxon>
        <taxon>Ecdysozoa</taxon>
        <taxon>Arthropoda</taxon>
        <taxon>Hexapoda</taxon>
        <taxon>Insecta</taxon>
        <taxon>Pterygota</taxon>
        <taxon>Neoptera</taxon>
        <taxon>Paraneoptera</taxon>
        <taxon>Thysanoptera</taxon>
        <taxon>Terebrantia</taxon>
        <taxon>Thripoidea</taxon>
        <taxon>Thripidae</taxon>
        <taxon>Megalurothrips</taxon>
    </lineage>
</organism>
<keyword evidence="1" id="KW-0521">NADP</keyword>
<evidence type="ECO:0000313" key="5">
    <source>
        <dbReference type="EMBL" id="KAJ1528632.1"/>
    </source>
</evidence>
<keyword evidence="2" id="KW-0560">Oxidoreductase</keyword>
<dbReference type="PANTHER" id="PTHR48106">
    <property type="entry name" value="QUINONE OXIDOREDUCTASE PIG3-RELATED"/>
    <property type="match status" value="1"/>
</dbReference>
<gene>
    <name evidence="5" type="ORF">ONE63_007027</name>
</gene>
<dbReference type="GO" id="GO:0070402">
    <property type="term" value="F:NADPH binding"/>
    <property type="evidence" value="ECO:0007669"/>
    <property type="project" value="TreeGrafter"/>
</dbReference>
<dbReference type="InterPro" id="IPR042104">
    <property type="entry name" value="PKS_dehydratase_sf"/>
</dbReference>
<evidence type="ECO:0000313" key="6">
    <source>
        <dbReference type="Proteomes" id="UP001075354"/>
    </source>
</evidence>
<evidence type="ECO:0000256" key="3">
    <source>
        <dbReference type="SAM" id="MobiDB-lite"/>
    </source>
</evidence>
<dbReference type="SMART" id="SM00829">
    <property type="entry name" value="PKS_ER"/>
    <property type="match status" value="1"/>
</dbReference>
<feature type="domain" description="Enoyl reductase (ER)" evidence="4">
    <location>
        <begin position="235"/>
        <end position="505"/>
    </location>
</feature>
<proteinExistence type="predicted"/>
<protein>
    <recommendedName>
        <fullName evidence="4">Enoyl reductase (ER) domain-containing protein</fullName>
    </recommendedName>
</protein>
<feature type="compositionally biased region" description="Polar residues" evidence="3">
    <location>
        <begin position="534"/>
        <end position="569"/>
    </location>
</feature>
<dbReference type="InterPro" id="IPR011032">
    <property type="entry name" value="GroES-like_sf"/>
</dbReference>